<accession>A0A0L6VLA4</accession>
<dbReference type="AlphaFoldDB" id="A0A0L6VLA4"/>
<feature type="non-terminal residue" evidence="1">
    <location>
        <position position="1"/>
    </location>
</feature>
<dbReference type="Proteomes" id="UP000037035">
    <property type="component" value="Unassembled WGS sequence"/>
</dbReference>
<dbReference type="InterPro" id="IPR043502">
    <property type="entry name" value="DNA/RNA_pol_sf"/>
</dbReference>
<dbReference type="OrthoDB" id="3036073at2759"/>
<sequence length="127" mass="14282">PYNHQIKLTGSAPVPGPVYSLSKQESSKLRDYIAENVAKGFLRPSKSNTGSPVLFVPMKDGSLQLCIDYRKLSKKKCLHCSSYVSFTYALSWSNFFFEAQSPRSLQPDSNCRRPGMADCNENPVWKL</sequence>
<evidence type="ECO:0000313" key="1">
    <source>
        <dbReference type="EMBL" id="KNZ61558.1"/>
    </source>
</evidence>
<comment type="caution">
    <text evidence="1">The sequence shown here is derived from an EMBL/GenBank/DDBJ whole genome shotgun (WGS) entry which is preliminary data.</text>
</comment>
<evidence type="ECO:0000313" key="2">
    <source>
        <dbReference type="Proteomes" id="UP000037035"/>
    </source>
</evidence>
<reference evidence="1 2" key="1">
    <citation type="submission" date="2015-08" db="EMBL/GenBank/DDBJ databases">
        <title>Next Generation Sequencing and Analysis of the Genome of Puccinia sorghi L Schw, the Causal Agent of Maize Common Rust.</title>
        <authorList>
            <person name="Rochi L."/>
            <person name="Burguener G."/>
            <person name="Darino M."/>
            <person name="Turjanski A."/>
            <person name="Kreff E."/>
            <person name="Dieguez M.J."/>
            <person name="Sacco F."/>
        </authorList>
    </citation>
    <scope>NUCLEOTIDE SEQUENCE [LARGE SCALE GENOMIC DNA]</scope>
    <source>
        <strain evidence="1 2">RO10H11247</strain>
    </source>
</reference>
<gene>
    <name evidence="1" type="ORF">VP01_13852g1</name>
</gene>
<organism evidence="1 2">
    <name type="scientific">Puccinia sorghi</name>
    <dbReference type="NCBI Taxonomy" id="27349"/>
    <lineage>
        <taxon>Eukaryota</taxon>
        <taxon>Fungi</taxon>
        <taxon>Dikarya</taxon>
        <taxon>Basidiomycota</taxon>
        <taxon>Pucciniomycotina</taxon>
        <taxon>Pucciniomycetes</taxon>
        <taxon>Pucciniales</taxon>
        <taxon>Pucciniaceae</taxon>
        <taxon>Puccinia</taxon>
    </lineage>
</organism>
<dbReference type="EMBL" id="LAVV01004279">
    <property type="protein sequence ID" value="KNZ61558.1"/>
    <property type="molecule type" value="Genomic_DNA"/>
</dbReference>
<keyword evidence="2" id="KW-1185">Reference proteome</keyword>
<name>A0A0L6VLA4_9BASI</name>
<dbReference type="Gene3D" id="3.10.10.10">
    <property type="entry name" value="HIV Type 1 Reverse Transcriptase, subunit A, domain 1"/>
    <property type="match status" value="1"/>
</dbReference>
<dbReference type="InterPro" id="IPR032567">
    <property type="entry name" value="RTL1-rel"/>
</dbReference>
<dbReference type="PANTHER" id="PTHR15503">
    <property type="entry name" value="LDOC1 RELATED"/>
    <property type="match status" value="1"/>
</dbReference>
<proteinExistence type="predicted"/>
<dbReference type="SUPFAM" id="SSF56672">
    <property type="entry name" value="DNA/RNA polymerases"/>
    <property type="match status" value="1"/>
</dbReference>
<dbReference type="PANTHER" id="PTHR15503:SF22">
    <property type="entry name" value="TRANSPOSON TY3-I GAG POLYPROTEIN"/>
    <property type="match status" value="1"/>
</dbReference>
<protein>
    <submittedName>
        <fullName evidence="1">Conserved uncharacterized protein (N-terminal)</fullName>
    </submittedName>
</protein>
<dbReference type="VEuPathDB" id="FungiDB:VP01_13852g1"/>